<gene>
    <name evidence="3" type="ORF">GFH48_06005</name>
</gene>
<keyword evidence="4" id="KW-1185">Reference proteome</keyword>
<dbReference type="Proteomes" id="UP000326179">
    <property type="component" value="Chromosome"/>
</dbReference>
<feature type="transmembrane region" description="Helical" evidence="2">
    <location>
        <begin position="369"/>
        <end position="392"/>
    </location>
</feature>
<feature type="region of interest" description="Disordered" evidence="1">
    <location>
        <begin position="444"/>
        <end position="574"/>
    </location>
</feature>
<dbReference type="KEGG" id="sfy:GFH48_06005"/>
<evidence type="ECO:0000313" key="3">
    <source>
        <dbReference type="EMBL" id="QFZ78569.1"/>
    </source>
</evidence>
<feature type="compositionally biased region" description="Pro residues" evidence="1">
    <location>
        <begin position="502"/>
        <end position="516"/>
    </location>
</feature>
<keyword evidence="2" id="KW-0472">Membrane</keyword>
<organism evidence="3 4">
    <name type="scientific">Streptomyces fagopyri</name>
    <dbReference type="NCBI Taxonomy" id="2662397"/>
    <lineage>
        <taxon>Bacteria</taxon>
        <taxon>Bacillati</taxon>
        <taxon>Actinomycetota</taxon>
        <taxon>Actinomycetes</taxon>
        <taxon>Kitasatosporales</taxon>
        <taxon>Streptomycetaceae</taxon>
        <taxon>Streptomyces</taxon>
    </lineage>
</organism>
<feature type="transmembrane region" description="Helical" evidence="2">
    <location>
        <begin position="412"/>
        <end position="433"/>
    </location>
</feature>
<keyword evidence="2" id="KW-0812">Transmembrane</keyword>
<accession>A0A5Q0LPW8</accession>
<feature type="transmembrane region" description="Helical" evidence="2">
    <location>
        <begin position="162"/>
        <end position="180"/>
    </location>
</feature>
<dbReference type="EMBL" id="CP045643">
    <property type="protein sequence ID" value="QFZ78569.1"/>
    <property type="molecule type" value="Genomic_DNA"/>
</dbReference>
<feature type="transmembrane region" description="Helical" evidence="2">
    <location>
        <begin position="129"/>
        <end position="150"/>
    </location>
</feature>
<sequence>MQTLGEYQGSGFTDRRYVVRRGDGQVLLLSRLLYLVVSSIDGTRDTETISHRVCGRFGAEVTPENIAYLINKKLTPLGVTVLLGELAQDCDDAPTSDLLLSLRGHRVIFHEARVARIASALSWLHRPPVVALALAGTAAVDIWLFAIHGAMTPLLQVLEQPVWMLAVFLLTVASLLFHEFGHASACRYSGAVPGKIGCGIYLIWPALYTDVTDVYRINRGGRLRTGLGGVYFNAVFMLALAACYLLTGQAFFLASVYLAHFEILEQLMPALRLDGYYILGDLAGVPDLYGKVKPILRSLLPGRAHAETVGLKRSARTIIATWVLTMIPLLIAEAAYALWNLPRLVTTAFRSLVDQLLGTVEAFGAGHPAAGTVGVIGALMLACPMAGGAYLIGRVLARLVRAARHTTRGKPALRLALGAASCVGTCALAAAWWQGMTPEPLPRSAPVAPLLQPGVPRTGATESSPAQLPASSPPAAPSLGPQPTRRPGTVVPDRSPHAVVTPPSPTAHPATAPPPAARTTLPPSSSAHVTPSGATSTATPSGSATASASPSSAPPSVTASPSTPAPTLSSPNPS</sequence>
<evidence type="ECO:0000313" key="4">
    <source>
        <dbReference type="Proteomes" id="UP000326179"/>
    </source>
</evidence>
<feature type="transmembrane region" description="Helical" evidence="2">
    <location>
        <begin position="231"/>
        <end position="259"/>
    </location>
</feature>
<protein>
    <recommendedName>
        <fullName evidence="5">Peptide zinc metalloprotease protein</fullName>
    </recommendedName>
</protein>
<feature type="compositionally biased region" description="Low complexity" evidence="1">
    <location>
        <begin position="517"/>
        <end position="574"/>
    </location>
</feature>
<feature type="transmembrane region" description="Helical" evidence="2">
    <location>
        <begin position="192"/>
        <end position="211"/>
    </location>
</feature>
<keyword evidence="2" id="KW-1133">Transmembrane helix</keyword>
<name>A0A5Q0LPW8_9ACTN</name>
<dbReference type="AlphaFoldDB" id="A0A5Q0LPW8"/>
<feature type="transmembrane region" description="Helical" evidence="2">
    <location>
        <begin position="319"/>
        <end position="339"/>
    </location>
</feature>
<evidence type="ECO:0008006" key="5">
    <source>
        <dbReference type="Google" id="ProtNLM"/>
    </source>
</evidence>
<reference evidence="3 4" key="1">
    <citation type="submission" date="2019-10" db="EMBL/GenBank/DDBJ databases">
        <title>A novel species.</title>
        <authorList>
            <person name="Gao J."/>
        </authorList>
    </citation>
    <scope>NUCLEOTIDE SEQUENCE [LARGE SCALE GENOMIC DNA]</scope>
    <source>
        <strain evidence="3 4">QMT-28</strain>
    </source>
</reference>
<evidence type="ECO:0000256" key="2">
    <source>
        <dbReference type="SAM" id="Phobius"/>
    </source>
</evidence>
<evidence type="ECO:0000256" key="1">
    <source>
        <dbReference type="SAM" id="MobiDB-lite"/>
    </source>
</evidence>
<proteinExistence type="predicted"/>